<reference evidence="1 2" key="1">
    <citation type="submission" date="2019-05" db="EMBL/GenBank/DDBJ databases">
        <title>Another draft genome of Portunus trituberculatus and its Hox gene families provides insights of decapod evolution.</title>
        <authorList>
            <person name="Jeong J.-H."/>
            <person name="Song I."/>
            <person name="Kim S."/>
            <person name="Choi T."/>
            <person name="Kim D."/>
            <person name="Ryu S."/>
            <person name="Kim W."/>
        </authorList>
    </citation>
    <scope>NUCLEOTIDE SEQUENCE [LARGE SCALE GENOMIC DNA]</scope>
    <source>
        <tissue evidence="1">Muscle</tissue>
    </source>
</reference>
<name>A0A5B7JMG5_PORTR</name>
<comment type="caution">
    <text evidence="1">The sequence shown here is derived from an EMBL/GenBank/DDBJ whole genome shotgun (WGS) entry which is preliminary data.</text>
</comment>
<dbReference type="EMBL" id="VSRR010103595">
    <property type="protein sequence ID" value="MPC95805.1"/>
    <property type="molecule type" value="Genomic_DNA"/>
</dbReference>
<protein>
    <submittedName>
        <fullName evidence="1">Uncharacterized protein</fullName>
    </submittedName>
</protein>
<gene>
    <name evidence="1" type="ORF">E2C01_091032</name>
</gene>
<accession>A0A5B7JMG5</accession>
<organism evidence="1 2">
    <name type="scientific">Portunus trituberculatus</name>
    <name type="common">Swimming crab</name>
    <name type="synonym">Neptunus trituberculatus</name>
    <dbReference type="NCBI Taxonomy" id="210409"/>
    <lineage>
        <taxon>Eukaryota</taxon>
        <taxon>Metazoa</taxon>
        <taxon>Ecdysozoa</taxon>
        <taxon>Arthropoda</taxon>
        <taxon>Crustacea</taxon>
        <taxon>Multicrustacea</taxon>
        <taxon>Malacostraca</taxon>
        <taxon>Eumalacostraca</taxon>
        <taxon>Eucarida</taxon>
        <taxon>Decapoda</taxon>
        <taxon>Pleocyemata</taxon>
        <taxon>Brachyura</taxon>
        <taxon>Eubrachyura</taxon>
        <taxon>Portunoidea</taxon>
        <taxon>Portunidae</taxon>
        <taxon>Portuninae</taxon>
        <taxon>Portunus</taxon>
    </lineage>
</organism>
<proteinExistence type="predicted"/>
<evidence type="ECO:0000313" key="1">
    <source>
        <dbReference type="EMBL" id="MPC95805.1"/>
    </source>
</evidence>
<dbReference type="Proteomes" id="UP000324222">
    <property type="component" value="Unassembled WGS sequence"/>
</dbReference>
<evidence type="ECO:0000313" key="2">
    <source>
        <dbReference type="Proteomes" id="UP000324222"/>
    </source>
</evidence>
<keyword evidence="2" id="KW-1185">Reference proteome</keyword>
<dbReference type="AlphaFoldDB" id="A0A5B7JMG5"/>
<sequence length="76" mass="8237">MYKEVTTDSFTFPAFKGTYIYCSPPTPLATASLPPSSCSSYSHEPLPPTPHPRLPINLAAASPHNEHLSFTCSINT</sequence>